<evidence type="ECO:0000256" key="2">
    <source>
        <dbReference type="SAM" id="Phobius"/>
    </source>
</evidence>
<sequence length="574" mass="64288">MDPTYSSRARGSFGHGFSLPLSHTSSIFSRDHVECETSVDLLEAGEASCGGARARKPGYFYQSESNAAGYVMDDSYSARKETGYREGPAGVFEQIRQATRVWLTLAACLLLLFVAGSTLSHWTSNSSTVTEPRTAIQDIPSVNNGFSHSSPHRQIPPSAHSHWGGHDDSHAALHAALGRRVYIHQETPSYARHERADFEADIMKQHPDDHSFVDVWDGEEHHDLHLSRGIDGLQTPLYRLPFVEGQHNETHVVGVHTSPLEVPKRLFVAGGPRLGSWIGGSYDMMVTRDGRPKPLLVHGRLVWKREVKTEAARGTDASASKSMYLFYDHTHHTWVFNGDMNFKRPAPLAFLPHGALLPVVRQKQLAHPSDFEGGDAEKRDEKRYTAYLKHGVPRSVHWVVREPIPEASNVTNGGVAAEAGPTVDASIRVIGHPEHTAPEDFFELSLQKVFHSPEDDVGDEEESSEDDEYLEDEDDLDHHGIHGEYEDEDEEGLERLFVPEGTRTRQQYLTHSQTHVYHTFDEMHSHFDHKGITEDPIAYLESYGHPDVDTLERQFGDDTTAVPHPLRQPGLKNV</sequence>
<dbReference type="AlphaFoldDB" id="A0A2A9MJN6"/>
<dbReference type="EMBL" id="NWUJ01000004">
    <property type="protein sequence ID" value="PFH35602.1"/>
    <property type="molecule type" value="Genomic_DNA"/>
</dbReference>
<dbReference type="GeneID" id="40310182"/>
<evidence type="ECO:0000256" key="1">
    <source>
        <dbReference type="SAM" id="MobiDB-lite"/>
    </source>
</evidence>
<keyword evidence="2" id="KW-0472">Membrane</keyword>
<feature type="region of interest" description="Disordered" evidence="1">
    <location>
        <begin position="452"/>
        <end position="491"/>
    </location>
</feature>
<feature type="compositionally biased region" description="Acidic residues" evidence="1">
    <location>
        <begin position="455"/>
        <end position="475"/>
    </location>
</feature>
<keyword evidence="2" id="KW-1133">Transmembrane helix</keyword>
<reference evidence="3 4" key="1">
    <citation type="submission" date="2017-09" db="EMBL/GenBank/DDBJ databases">
        <title>Genome sequencing of Besnoitia besnoiti strain Bb-Ger1.</title>
        <authorList>
            <person name="Schares G."/>
            <person name="Venepally P."/>
            <person name="Lorenzi H.A."/>
        </authorList>
    </citation>
    <scope>NUCLEOTIDE SEQUENCE [LARGE SCALE GENOMIC DNA]</scope>
    <source>
        <strain evidence="3 4">Bb-Ger1</strain>
    </source>
</reference>
<dbReference type="Proteomes" id="UP000224006">
    <property type="component" value="Chromosome IV"/>
</dbReference>
<dbReference type="OrthoDB" id="345641at2759"/>
<keyword evidence="2" id="KW-0812">Transmembrane</keyword>
<name>A0A2A9MJN6_BESBE</name>
<evidence type="ECO:0000313" key="4">
    <source>
        <dbReference type="Proteomes" id="UP000224006"/>
    </source>
</evidence>
<evidence type="ECO:0000313" key="3">
    <source>
        <dbReference type="EMBL" id="PFH35602.1"/>
    </source>
</evidence>
<accession>A0A2A9MJN6</accession>
<feature type="transmembrane region" description="Helical" evidence="2">
    <location>
        <begin position="101"/>
        <end position="122"/>
    </location>
</feature>
<dbReference type="VEuPathDB" id="ToxoDB:BESB_052530"/>
<feature type="region of interest" description="Disordered" evidence="1">
    <location>
        <begin position="146"/>
        <end position="167"/>
    </location>
</feature>
<keyword evidence="4" id="KW-1185">Reference proteome</keyword>
<dbReference type="KEGG" id="bbes:BESB_052530"/>
<organism evidence="3 4">
    <name type="scientific">Besnoitia besnoiti</name>
    <name type="common">Apicomplexan protozoan</name>
    <dbReference type="NCBI Taxonomy" id="94643"/>
    <lineage>
        <taxon>Eukaryota</taxon>
        <taxon>Sar</taxon>
        <taxon>Alveolata</taxon>
        <taxon>Apicomplexa</taxon>
        <taxon>Conoidasida</taxon>
        <taxon>Coccidia</taxon>
        <taxon>Eucoccidiorida</taxon>
        <taxon>Eimeriorina</taxon>
        <taxon>Sarcocystidae</taxon>
        <taxon>Besnoitia</taxon>
    </lineage>
</organism>
<proteinExistence type="predicted"/>
<protein>
    <recommendedName>
        <fullName evidence="5">Transmembrane protein</fullName>
    </recommendedName>
</protein>
<gene>
    <name evidence="3" type="ORF">BESB_052530</name>
</gene>
<dbReference type="RefSeq" id="XP_029219611.1">
    <property type="nucleotide sequence ID" value="XM_029363688.1"/>
</dbReference>
<evidence type="ECO:0008006" key="5">
    <source>
        <dbReference type="Google" id="ProtNLM"/>
    </source>
</evidence>
<comment type="caution">
    <text evidence="3">The sequence shown here is derived from an EMBL/GenBank/DDBJ whole genome shotgun (WGS) entry which is preliminary data.</text>
</comment>